<keyword evidence="2" id="KW-1185">Reference proteome</keyword>
<proteinExistence type="predicted"/>
<evidence type="ECO:0000313" key="1">
    <source>
        <dbReference type="EMBL" id="PHV70277.1"/>
    </source>
</evidence>
<organism evidence="1 2">
    <name type="scientific">Sporanaerobium hydrogeniformans</name>
    <dbReference type="NCBI Taxonomy" id="3072179"/>
    <lineage>
        <taxon>Bacteria</taxon>
        <taxon>Bacillati</taxon>
        <taxon>Bacillota</taxon>
        <taxon>Clostridia</taxon>
        <taxon>Lachnospirales</taxon>
        <taxon>Lachnospiraceae</taxon>
        <taxon>Sporanaerobium</taxon>
    </lineage>
</organism>
<comment type="caution">
    <text evidence="1">The sequence shown here is derived from an EMBL/GenBank/DDBJ whole genome shotgun (WGS) entry which is preliminary data.</text>
</comment>
<sequence>MKILKKVLLILMIAVVLYISLSRGVELKQNKNFSIIFIPKVVEPNNDFWNLVIEGASEAKIEYEIKLEVMAPEKEGSYEKQNEIILEAISKRPDAIILAAEDYEKTAPLAQKIKDNGIKLLIVDAGVKDQIEDVMIATNNFEAGIKMGSRIKKLLVDDGTVAIMSHSKMTSTAMQRESGIRVALNDREGRIVESYECGSDSDKAYENTIKAVKEHENLKVIAALNQYTSIGVARAIKDLNLVDQIKVVGFDNSKEQIKYLEEGIYDSITIQNPFYMGYISVEKAVKLLQGEVIEKNINTGSTLITKENMYIGMNQRLLFPF</sequence>
<evidence type="ECO:0000313" key="2">
    <source>
        <dbReference type="Proteomes" id="UP000224460"/>
    </source>
</evidence>
<reference evidence="1" key="1">
    <citation type="submission" date="2017-10" db="EMBL/GenBank/DDBJ databases">
        <title>Genome sequence of cellulolytic Lachnospiraceae bacterium XHS1971 isolated from hotspring sediment.</title>
        <authorList>
            <person name="Vasudevan G."/>
            <person name="Joshi A.J."/>
            <person name="Hivarkar S."/>
            <person name="Lanjekar V.B."/>
            <person name="Dhakephalkar P.K."/>
            <person name="Dagar S."/>
        </authorList>
    </citation>
    <scope>NUCLEOTIDE SEQUENCE</scope>
    <source>
        <strain evidence="1">XHS1971</strain>
    </source>
</reference>
<accession>A0AC61DCE1</accession>
<name>A0AC61DCE1_9FIRM</name>
<protein>
    <submittedName>
        <fullName evidence="1">Sugar ABC transporter substrate-binding protein</fullName>
    </submittedName>
</protein>
<dbReference type="EMBL" id="PEDL01000012">
    <property type="protein sequence ID" value="PHV70277.1"/>
    <property type="molecule type" value="Genomic_DNA"/>
</dbReference>
<gene>
    <name evidence="1" type="ORF">CS063_11450</name>
</gene>
<dbReference type="Proteomes" id="UP000224460">
    <property type="component" value="Unassembled WGS sequence"/>
</dbReference>